<keyword evidence="5" id="KW-1185">Reference proteome</keyword>
<dbReference type="Gene3D" id="1.25.40.10">
    <property type="entry name" value="Tetratricopeptide repeat domain"/>
    <property type="match status" value="2"/>
</dbReference>
<sequence length="302" mass="33299">METPTVNFIQAMREQIEKMLDEGNLAEALKTANEAVDKCRKSLTVGEEADESLAAALELRSSVYLAQQNYNEVISDANKAIENLRERPEKFSDLGRLYALIGAAYDAQGRTERVIDAWKKAVTYFEKCEPPLLLDVATMTNNLGFIAKAGGDLDSAEDFFLRALKILHSEVGEKHAQTASVSNNLGAVYLAAGYLDQAREMHMMALETRRSIFGESHPDTAQSHNNLALAYLKTGDRSWARKHFEKALEGFESLGIEYSSDLEAVASNYCDFLIEEGEGILSGIIAHRVKELLSAEQPVGAS</sequence>
<dbReference type="EMBL" id="JBHUIT010000034">
    <property type="protein sequence ID" value="MFD2257906.1"/>
    <property type="molecule type" value="Genomic_DNA"/>
</dbReference>
<dbReference type="SMART" id="SM00028">
    <property type="entry name" value="TPR"/>
    <property type="match status" value="5"/>
</dbReference>
<dbReference type="PANTHER" id="PTHR45641">
    <property type="entry name" value="TETRATRICOPEPTIDE REPEAT PROTEIN (AFU_ORTHOLOGUE AFUA_6G03870)"/>
    <property type="match status" value="1"/>
</dbReference>
<protein>
    <submittedName>
        <fullName evidence="4">Tetratricopeptide repeat protein</fullName>
    </submittedName>
</protein>
<keyword evidence="2 3" id="KW-0802">TPR repeat</keyword>
<dbReference type="SUPFAM" id="SSF48452">
    <property type="entry name" value="TPR-like"/>
    <property type="match status" value="2"/>
</dbReference>
<evidence type="ECO:0000256" key="1">
    <source>
        <dbReference type="ARBA" id="ARBA00022737"/>
    </source>
</evidence>
<accession>A0ABW5DAY5</accession>
<dbReference type="PANTHER" id="PTHR45641:SF19">
    <property type="entry name" value="NEPHROCYSTIN-3"/>
    <property type="match status" value="1"/>
</dbReference>
<evidence type="ECO:0000313" key="4">
    <source>
        <dbReference type="EMBL" id="MFD2257906.1"/>
    </source>
</evidence>
<keyword evidence="1" id="KW-0677">Repeat</keyword>
<dbReference type="Pfam" id="PF13424">
    <property type="entry name" value="TPR_12"/>
    <property type="match status" value="1"/>
</dbReference>
<dbReference type="Proteomes" id="UP001597375">
    <property type="component" value="Unassembled WGS sequence"/>
</dbReference>
<dbReference type="RefSeq" id="WP_386821307.1">
    <property type="nucleotide sequence ID" value="NZ_JBHUIT010000034.1"/>
</dbReference>
<evidence type="ECO:0000256" key="2">
    <source>
        <dbReference type="ARBA" id="ARBA00022803"/>
    </source>
</evidence>
<reference evidence="5" key="1">
    <citation type="journal article" date="2019" name="Int. J. Syst. Evol. Microbiol.">
        <title>The Global Catalogue of Microorganisms (GCM) 10K type strain sequencing project: providing services to taxonomists for standard genome sequencing and annotation.</title>
        <authorList>
            <consortium name="The Broad Institute Genomics Platform"/>
            <consortium name="The Broad Institute Genome Sequencing Center for Infectious Disease"/>
            <person name="Wu L."/>
            <person name="Ma J."/>
        </authorList>
    </citation>
    <scope>NUCLEOTIDE SEQUENCE [LARGE SCALE GENOMIC DNA]</scope>
    <source>
        <strain evidence="5">CGMCC 4.7106</strain>
    </source>
</reference>
<dbReference type="Pfam" id="PF13374">
    <property type="entry name" value="TPR_10"/>
    <property type="match status" value="1"/>
</dbReference>
<evidence type="ECO:0000256" key="3">
    <source>
        <dbReference type="PROSITE-ProRule" id="PRU00339"/>
    </source>
</evidence>
<feature type="repeat" description="TPR" evidence="3">
    <location>
        <begin position="221"/>
        <end position="254"/>
    </location>
</feature>
<comment type="caution">
    <text evidence="4">The sequence shown here is derived from an EMBL/GenBank/DDBJ whole genome shotgun (WGS) entry which is preliminary data.</text>
</comment>
<dbReference type="InterPro" id="IPR011990">
    <property type="entry name" value="TPR-like_helical_dom_sf"/>
</dbReference>
<dbReference type="PROSITE" id="PS50005">
    <property type="entry name" value="TPR"/>
    <property type="match status" value="1"/>
</dbReference>
<proteinExistence type="predicted"/>
<name>A0ABW5DAY5_9BACT</name>
<organism evidence="4 5">
    <name type="scientific">Luteolibacter algae</name>
    <dbReference type="NCBI Taxonomy" id="454151"/>
    <lineage>
        <taxon>Bacteria</taxon>
        <taxon>Pseudomonadati</taxon>
        <taxon>Verrucomicrobiota</taxon>
        <taxon>Verrucomicrobiia</taxon>
        <taxon>Verrucomicrobiales</taxon>
        <taxon>Verrucomicrobiaceae</taxon>
        <taxon>Luteolibacter</taxon>
    </lineage>
</organism>
<evidence type="ECO:0000313" key="5">
    <source>
        <dbReference type="Proteomes" id="UP001597375"/>
    </source>
</evidence>
<gene>
    <name evidence="4" type="ORF">ACFSSA_14590</name>
</gene>
<dbReference type="InterPro" id="IPR019734">
    <property type="entry name" value="TPR_rpt"/>
</dbReference>